<evidence type="ECO:0000313" key="2">
    <source>
        <dbReference type="Proteomes" id="UP001333102"/>
    </source>
</evidence>
<evidence type="ECO:0000313" key="1">
    <source>
        <dbReference type="EMBL" id="WRP14033.1"/>
    </source>
</evidence>
<dbReference type="RefSeq" id="WP_324668316.1">
    <property type="nucleotide sequence ID" value="NZ_CP141614.1"/>
</dbReference>
<protein>
    <recommendedName>
        <fullName evidence="3">Ornithine cyclodeaminase</fullName>
    </recommendedName>
</protein>
<sequence length="53" mass="5577">MIFLSEADVARLVTVDDALEAVEAAFRLQAAGQARGVALEDVALGARSRWGSC</sequence>
<dbReference type="Proteomes" id="UP001333102">
    <property type="component" value="Chromosome"/>
</dbReference>
<name>A0ABZ1BN52_9FIRM</name>
<dbReference type="EMBL" id="CP141614">
    <property type="protein sequence ID" value="WRP14033.1"/>
    <property type="molecule type" value="Genomic_DNA"/>
</dbReference>
<proteinExistence type="predicted"/>
<gene>
    <name evidence="1" type="ORF">VLY81_11460</name>
</gene>
<organism evidence="1 2">
    <name type="scientific">Geochorda subterranea</name>
    <dbReference type="NCBI Taxonomy" id="3109564"/>
    <lineage>
        <taxon>Bacteria</taxon>
        <taxon>Bacillati</taxon>
        <taxon>Bacillota</taxon>
        <taxon>Limnochordia</taxon>
        <taxon>Limnochordales</taxon>
        <taxon>Geochordaceae</taxon>
        <taxon>Geochorda</taxon>
    </lineage>
</organism>
<dbReference type="InterPro" id="IPR023401">
    <property type="entry name" value="ODC_N"/>
</dbReference>
<evidence type="ECO:0008006" key="3">
    <source>
        <dbReference type="Google" id="ProtNLM"/>
    </source>
</evidence>
<dbReference type="Gene3D" id="3.30.1780.10">
    <property type="entry name" value="ornithine cyclodeaminase, domain 1"/>
    <property type="match status" value="1"/>
</dbReference>
<keyword evidence="2" id="KW-1185">Reference proteome</keyword>
<accession>A0ABZ1BN52</accession>
<reference evidence="2" key="1">
    <citation type="submission" date="2023-12" db="EMBL/GenBank/DDBJ databases">
        <title>Novel isolates from deep terrestrial aquifers shed light on the physiology and ecology of the class Limnochordia.</title>
        <authorList>
            <person name="Karnachuk O.V."/>
            <person name="Lukina A.P."/>
            <person name="Avakyan M.R."/>
            <person name="Kadnikov V."/>
            <person name="Begmatov S."/>
            <person name="Beletsky A.V."/>
            <person name="Mardanov A.V."/>
            <person name="Ravin N.V."/>
        </authorList>
    </citation>
    <scope>NUCLEOTIDE SEQUENCE [LARGE SCALE GENOMIC DNA]</scope>
    <source>
        <strain evidence="2">LN</strain>
    </source>
</reference>